<name>A0A0F9UFN9_9ZZZZ</name>
<dbReference type="Pfam" id="PF08761">
    <property type="entry name" value="dUTPase_2"/>
    <property type="match status" value="1"/>
</dbReference>
<evidence type="ECO:0008006" key="3">
    <source>
        <dbReference type="Google" id="ProtNLM"/>
    </source>
</evidence>
<comment type="caution">
    <text evidence="2">The sequence shown here is derived from an EMBL/GenBank/DDBJ whole genome shotgun (WGS) entry which is preliminary data.</text>
</comment>
<accession>A0A0F9UFN9</accession>
<reference evidence="2" key="1">
    <citation type="journal article" date="2015" name="Nature">
        <title>Complex archaea that bridge the gap between prokaryotes and eukaryotes.</title>
        <authorList>
            <person name="Spang A."/>
            <person name="Saw J.H."/>
            <person name="Jorgensen S.L."/>
            <person name="Zaremba-Niedzwiedzka K."/>
            <person name="Martijn J."/>
            <person name="Lind A.E."/>
            <person name="van Eijk R."/>
            <person name="Schleper C."/>
            <person name="Guy L."/>
            <person name="Ettema T.J."/>
        </authorList>
    </citation>
    <scope>NUCLEOTIDE SEQUENCE</scope>
</reference>
<gene>
    <name evidence="2" type="ORF">LCGC14_0535850</name>
</gene>
<dbReference type="Gene3D" id="1.10.4010.10">
    <property type="entry name" value="Type II deoxyuridine triphosphatase"/>
    <property type="match status" value="2"/>
</dbReference>
<protein>
    <recommendedName>
        <fullName evidence="3">NTP pyrophosphohydrolase MazG putative catalytic core domain-containing protein</fullName>
    </recommendedName>
</protein>
<sequence length="165" mass="19096">MNERATTTDARTLESLEDIWPLQAALNERAGFDTAGLGRALVEAEAAGDQQRAAELRTQVGRALKNYLDALVSECHELQDCLSWKHWYQEAKEGRQYELQDLQNARVEATDMLFFWISICQLLGMDCQDIYRLYAKKLRINHKRQDEGRTQAEHDDHENENRSIV</sequence>
<dbReference type="AlphaFoldDB" id="A0A0F9UFN9"/>
<evidence type="ECO:0000256" key="1">
    <source>
        <dbReference type="SAM" id="MobiDB-lite"/>
    </source>
</evidence>
<organism evidence="2">
    <name type="scientific">marine sediment metagenome</name>
    <dbReference type="NCBI Taxonomy" id="412755"/>
    <lineage>
        <taxon>unclassified sequences</taxon>
        <taxon>metagenomes</taxon>
        <taxon>ecological metagenomes</taxon>
    </lineage>
</organism>
<evidence type="ECO:0000313" key="2">
    <source>
        <dbReference type="EMBL" id="KKN60046.1"/>
    </source>
</evidence>
<dbReference type="SUPFAM" id="SSF101386">
    <property type="entry name" value="all-alpha NTP pyrophosphatases"/>
    <property type="match status" value="1"/>
</dbReference>
<feature type="region of interest" description="Disordered" evidence="1">
    <location>
        <begin position="144"/>
        <end position="165"/>
    </location>
</feature>
<dbReference type="EMBL" id="LAZR01000706">
    <property type="protein sequence ID" value="KKN60046.1"/>
    <property type="molecule type" value="Genomic_DNA"/>
</dbReference>
<proteinExistence type="predicted"/>
<dbReference type="InterPro" id="IPR014871">
    <property type="entry name" value="dUTPase/dCTP_pyrophosphatase"/>
</dbReference>